<proteinExistence type="predicted"/>
<keyword evidence="3" id="KW-0732">Signal</keyword>
<reference evidence="5" key="2">
    <citation type="submission" date="2015-01" db="EMBL/GenBank/DDBJ databases">
        <title>Evolutionary Origins and Diversification of the Mycorrhizal Mutualists.</title>
        <authorList>
            <consortium name="DOE Joint Genome Institute"/>
            <consortium name="Mycorrhizal Genomics Consortium"/>
            <person name="Kohler A."/>
            <person name="Kuo A."/>
            <person name="Nagy L.G."/>
            <person name="Floudas D."/>
            <person name="Copeland A."/>
            <person name="Barry K.W."/>
            <person name="Cichocki N."/>
            <person name="Veneault-Fourrey C."/>
            <person name="LaButti K."/>
            <person name="Lindquist E.A."/>
            <person name="Lipzen A."/>
            <person name="Lundell T."/>
            <person name="Morin E."/>
            <person name="Murat C."/>
            <person name="Riley R."/>
            <person name="Ohm R."/>
            <person name="Sun H."/>
            <person name="Tunlid A."/>
            <person name="Henrissat B."/>
            <person name="Grigoriev I.V."/>
            <person name="Hibbett D.S."/>
            <person name="Martin F."/>
        </authorList>
    </citation>
    <scope>NUCLEOTIDE SEQUENCE [LARGE SCALE GENOMIC DNA]</scope>
    <source>
        <strain evidence="5">MUT 4182</strain>
    </source>
</reference>
<accession>A0A0C3QTY2</accession>
<feature type="signal peptide" evidence="3">
    <location>
        <begin position="1"/>
        <end position="19"/>
    </location>
</feature>
<dbReference type="HOGENOM" id="CLU_053888_2_0_1"/>
<gene>
    <name evidence="4" type="ORF">M407DRAFT_18208</name>
</gene>
<dbReference type="AlphaFoldDB" id="A0A0C3QTY2"/>
<keyword evidence="2" id="KW-1133">Transmembrane helix</keyword>
<keyword evidence="2" id="KW-0472">Membrane</keyword>
<name>A0A0C3QTY2_9AGAM</name>
<feature type="transmembrane region" description="Helical" evidence="2">
    <location>
        <begin position="224"/>
        <end position="249"/>
    </location>
</feature>
<feature type="compositionally biased region" description="Pro residues" evidence="1">
    <location>
        <begin position="328"/>
        <end position="340"/>
    </location>
</feature>
<keyword evidence="5" id="KW-1185">Reference proteome</keyword>
<evidence type="ECO:0000256" key="3">
    <source>
        <dbReference type="SAM" id="SignalP"/>
    </source>
</evidence>
<reference evidence="4 5" key="1">
    <citation type="submission" date="2014-04" db="EMBL/GenBank/DDBJ databases">
        <authorList>
            <consortium name="DOE Joint Genome Institute"/>
            <person name="Kuo A."/>
            <person name="Girlanda M."/>
            <person name="Perotto S."/>
            <person name="Kohler A."/>
            <person name="Nagy L.G."/>
            <person name="Floudas D."/>
            <person name="Copeland A."/>
            <person name="Barry K.W."/>
            <person name="Cichocki N."/>
            <person name="Veneault-Fourrey C."/>
            <person name="LaButti K."/>
            <person name="Lindquist E.A."/>
            <person name="Lipzen A."/>
            <person name="Lundell T."/>
            <person name="Morin E."/>
            <person name="Murat C."/>
            <person name="Sun H."/>
            <person name="Tunlid A."/>
            <person name="Henrissat B."/>
            <person name="Grigoriev I.V."/>
            <person name="Hibbett D.S."/>
            <person name="Martin F."/>
            <person name="Nordberg H.P."/>
            <person name="Cantor M.N."/>
            <person name="Hua S.X."/>
        </authorList>
    </citation>
    <scope>NUCLEOTIDE SEQUENCE [LARGE SCALE GENOMIC DNA]</scope>
    <source>
        <strain evidence="4 5">MUT 4182</strain>
    </source>
</reference>
<feature type="chain" id="PRO_5002169132" description="Transmembrane protein" evidence="3">
    <location>
        <begin position="20"/>
        <end position="355"/>
    </location>
</feature>
<dbReference type="EMBL" id="KN822952">
    <property type="protein sequence ID" value="KIO32741.1"/>
    <property type="molecule type" value="Genomic_DNA"/>
</dbReference>
<evidence type="ECO:0000313" key="5">
    <source>
        <dbReference type="Proteomes" id="UP000054248"/>
    </source>
</evidence>
<evidence type="ECO:0000256" key="2">
    <source>
        <dbReference type="SAM" id="Phobius"/>
    </source>
</evidence>
<dbReference type="Proteomes" id="UP000054248">
    <property type="component" value="Unassembled WGS sequence"/>
</dbReference>
<organism evidence="4 5">
    <name type="scientific">Tulasnella calospora MUT 4182</name>
    <dbReference type="NCBI Taxonomy" id="1051891"/>
    <lineage>
        <taxon>Eukaryota</taxon>
        <taxon>Fungi</taxon>
        <taxon>Dikarya</taxon>
        <taxon>Basidiomycota</taxon>
        <taxon>Agaricomycotina</taxon>
        <taxon>Agaricomycetes</taxon>
        <taxon>Cantharellales</taxon>
        <taxon>Tulasnellaceae</taxon>
        <taxon>Tulasnella</taxon>
    </lineage>
</organism>
<evidence type="ECO:0008006" key="6">
    <source>
        <dbReference type="Google" id="ProtNLM"/>
    </source>
</evidence>
<evidence type="ECO:0000256" key="1">
    <source>
        <dbReference type="SAM" id="MobiDB-lite"/>
    </source>
</evidence>
<protein>
    <recommendedName>
        <fullName evidence="6">Transmembrane protein</fullName>
    </recommendedName>
</protein>
<evidence type="ECO:0000313" key="4">
    <source>
        <dbReference type="EMBL" id="KIO32741.1"/>
    </source>
</evidence>
<dbReference type="STRING" id="1051891.A0A0C3QTY2"/>
<sequence length="355" mass="37048">MLGLALLLSAFWSTSPVQAQTTSAVCRNSFSYLSNTKGQSPCLVSAYLQAPCSSEGANFAVPALENQSLYPGQFGGFFKVFRAGFDGGVYPGPSPTEVNYCTCSSVVYSLSSACAACQGELWPAWTAWRRYCTQNLVTVGQYPLDIPEGTAVPAWAYQNVALTDTWNISLTSTSATLGPESTYYGTPTASINYQLNMTGEAASQTAVAGTQTGSSSTGTGSATAGAVTGGVIGGIGLLALIGALAWLLIRQRRRKRGGLDSPIGTYGSAGLPMGETDRHTIPPAYPQTPSPFTGSTSTMPKLYDPSDPSTFPRTPASFVYQSATPTDMTPPVPPPIPLPLSPTHTGGRYSGAPEL</sequence>
<dbReference type="OrthoDB" id="2576311at2759"/>
<feature type="region of interest" description="Disordered" evidence="1">
    <location>
        <begin position="321"/>
        <end position="355"/>
    </location>
</feature>
<keyword evidence="2" id="KW-0812">Transmembrane</keyword>